<name>A0A9D1HYK3_9ACTN</name>
<dbReference type="PANTHER" id="PTHR48098">
    <property type="entry name" value="ENTEROCHELIN ESTERASE-RELATED"/>
    <property type="match status" value="1"/>
</dbReference>
<reference evidence="1" key="1">
    <citation type="submission" date="2020-10" db="EMBL/GenBank/DDBJ databases">
        <authorList>
            <person name="Gilroy R."/>
        </authorList>
    </citation>
    <scope>NUCLEOTIDE SEQUENCE</scope>
    <source>
        <strain evidence="1">ChiHjej12B11-29160</strain>
    </source>
</reference>
<dbReference type="Pfam" id="PF00756">
    <property type="entry name" value="Esterase"/>
    <property type="match status" value="1"/>
</dbReference>
<dbReference type="Gene3D" id="3.40.50.1820">
    <property type="entry name" value="alpha/beta hydrolase"/>
    <property type="match status" value="1"/>
</dbReference>
<evidence type="ECO:0008006" key="3">
    <source>
        <dbReference type="Google" id="ProtNLM"/>
    </source>
</evidence>
<protein>
    <recommendedName>
        <fullName evidence="3">Esterase</fullName>
    </recommendedName>
</protein>
<comment type="caution">
    <text evidence="1">The sequence shown here is derived from an EMBL/GenBank/DDBJ whole genome shotgun (WGS) entry which is preliminary data.</text>
</comment>
<proteinExistence type="predicted"/>
<dbReference type="AlphaFoldDB" id="A0A9D1HYK3"/>
<organism evidence="1 2">
    <name type="scientific">Candidatus Coprovicinus avistercoris</name>
    <dbReference type="NCBI Taxonomy" id="2840754"/>
    <lineage>
        <taxon>Bacteria</taxon>
        <taxon>Bacillati</taxon>
        <taxon>Actinomycetota</taxon>
        <taxon>Coriobacteriia</taxon>
        <taxon>Coriobacteriales</taxon>
        <taxon>Coriobacteriaceae</taxon>
        <taxon>Coriobacteriaceae incertae sedis</taxon>
        <taxon>Candidatus Coprovicinus</taxon>
    </lineage>
</organism>
<dbReference type="InterPro" id="IPR050583">
    <property type="entry name" value="Mycobacterial_A85_antigen"/>
</dbReference>
<accession>A0A9D1HYK3</accession>
<dbReference type="SUPFAM" id="SSF53474">
    <property type="entry name" value="alpha/beta-Hydrolases"/>
    <property type="match status" value="1"/>
</dbReference>
<evidence type="ECO:0000313" key="2">
    <source>
        <dbReference type="Proteomes" id="UP000824078"/>
    </source>
</evidence>
<dbReference type="EMBL" id="DVMQ01000018">
    <property type="protein sequence ID" value="HIU24719.1"/>
    <property type="molecule type" value="Genomic_DNA"/>
</dbReference>
<dbReference type="InterPro" id="IPR029058">
    <property type="entry name" value="AB_hydrolase_fold"/>
</dbReference>
<dbReference type="InterPro" id="IPR000801">
    <property type="entry name" value="Esterase-like"/>
</dbReference>
<gene>
    <name evidence="1" type="ORF">IAD17_07335</name>
</gene>
<sequence>MALLTVDYFSPSLMRTTTLEVILPIDSIGDAMATDSALVHDPEHGWEQCPYPAGQSTFKTLYLLHGISGNHGDWISESRIRSWAEERHLAVVMPSGYNAFYLDNPDSHNYYGRFVGKELVAVTRRMFPLSHRREDTFIGGISMGAYGAMRNGLKYCETFGNIISLSTAMAIDNLEYLVSDNLFFLRRSFLESNFGDLHKVANSDKDPVRLAADLVYCDRPRPRLYVACGNQDPLLEANHIMVDRIRGIGLDVTYSEDQGGHDWNYWNEALPRALDWLPKD</sequence>
<dbReference type="GO" id="GO:0016747">
    <property type="term" value="F:acyltransferase activity, transferring groups other than amino-acyl groups"/>
    <property type="evidence" value="ECO:0007669"/>
    <property type="project" value="TreeGrafter"/>
</dbReference>
<dbReference type="PANTHER" id="PTHR48098:SF1">
    <property type="entry name" value="DIACYLGLYCEROL ACYLTRANSFERASE_MYCOLYLTRANSFERASE AG85A"/>
    <property type="match status" value="1"/>
</dbReference>
<reference evidence="1" key="2">
    <citation type="journal article" date="2021" name="PeerJ">
        <title>Extensive microbial diversity within the chicken gut microbiome revealed by metagenomics and culture.</title>
        <authorList>
            <person name="Gilroy R."/>
            <person name="Ravi A."/>
            <person name="Getino M."/>
            <person name="Pursley I."/>
            <person name="Horton D.L."/>
            <person name="Alikhan N.F."/>
            <person name="Baker D."/>
            <person name="Gharbi K."/>
            <person name="Hall N."/>
            <person name="Watson M."/>
            <person name="Adriaenssens E.M."/>
            <person name="Foster-Nyarko E."/>
            <person name="Jarju S."/>
            <person name="Secka A."/>
            <person name="Antonio M."/>
            <person name="Oren A."/>
            <person name="Chaudhuri R.R."/>
            <person name="La Ragione R."/>
            <person name="Hildebrand F."/>
            <person name="Pallen M.J."/>
        </authorList>
    </citation>
    <scope>NUCLEOTIDE SEQUENCE</scope>
    <source>
        <strain evidence="1">ChiHjej12B11-29160</strain>
    </source>
</reference>
<evidence type="ECO:0000313" key="1">
    <source>
        <dbReference type="EMBL" id="HIU24719.1"/>
    </source>
</evidence>
<dbReference type="Proteomes" id="UP000824078">
    <property type="component" value="Unassembled WGS sequence"/>
</dbReference>